<dbReference type="SUPFAM" id="SSF81653">
    <property type="entry name" value="Calcium ATPase, transduction domain A"/>
    <property type="match status" value="1"/>
</dbReference>
<dbReference type="EMBL" id="PNJD01000148">
    <property type="protein sequence ID" value="PMP97653.1"/>
    <property type="molecule type" value="Genomic_DNA"/>
</dbReference>
<gene>
    <name evidence="3" type="ORF">C0169_02425</name>
    <name evidence="2" type="ORF">C0190_06035</name>
</gene>
<evidence type="ECO:0000313" key="2">
    <source>
        <dbReference type="EMBL" id="PMP66077.1"/>
    </source>
</evidence>
<organism evidence="2 4">
    <name type="scientific">Thermodesulfobacterium geofontis</name>
    <dbReference type="NCBI Taxonomy" id="1295609"/>
    <lineage>
        <taxon>Bacteria</taxon>
        <taxon>Pseudomonadati</taxon>
        <taxon>Thermodesulfobacteriota</taxon>
        <taxon>Thermodesulfobacteria</taxon>
        <taxon>Thermodesulfobacteriales</taxon>
        <taxon>Thermodesulfobacteriaceae</taxon>
        <taxon>Thermodesulfobacterium</taxon>
    </lineage>
</organism>
<reference evidence="4 5" key="1">
    <citation type="submission" date="2018-01" db="EMBL/GenBank/DDBJ databases">
        <title>Metagenomic assembled genomes from two thermal pools in the Uzon Caldera, Kamchatka, Russia.</title>
        <authorList>
            <person name="Wilkins L."/>
            <person name="Ettinger C."/>
        </authorList>
    </citation>
    <scope>NUCLEOTIDE SEQUENCE [LARGE SCALE GENOMIC DNA]</scope>
    <source>
        <strain evidence="3">ARK-04</strain>
        <strain evidence="2">ZAV-08</strain>
    </source>
</reference>
<comment type="caution">
    <text evidence="2">The sequence shown here is derived from an EMBL/GenBank/DDBJ whole genome shotgun (WGS) entry which is preliminary data.</text>
</comment>
<evidence type="ECO:0000313" key="4">
    <source>
        <dbReference type="Proteomes" id="UP000235460"/>
    </source>
</evidence>
<dbReference type="InterPro" id="IPR059000">
    <property type="entry name" value="ATPase_P-type_domA"/>
</dbReference>
<dbReference type="InterPro" id="IPR008250">
    <property type="entry name" value="ATPase_P-typ_transduc_dom_A_sf"/>
</dbReference>
<dbReference type="PANTHER" id="PTHR42861">
    <property type="entry name" value="CALCIUM-TRANSPORTING ATPASE"/>
    <property type="match status" value="1"/>
</dbReference>
<dbReference type="Gene3D" id="2.70.150.10">
    <property type="entry name" value="Calcium-transporting ATPase, cytoplasmic transduction domain A"/>
    <property type="match status" value="1"/>
</dbReference>
<sequence>MVIREGKIKKIPAEELVPGYIVLLEAGDIVPADIRLIEAYQLKVDECFLQENLFHILNKTH</sequence>
<proteinExistence type="predicted"/>
<dbReference type="Pfam" id="PF00122">
    <property type="entry name" value="E1-E2_ATPase"/>
    <property type="match status" value="1"/>
</dbReference>
<evidence type="ECO:0000313" key="5">
    <source>
        <dbReference type="Proteomes" id="UP000235619"/>
    </source>
</evidence>
<evidence type="ECO:0000313" key="3">
    <source>
        <dbReference type="EMBL" id="PMP97653.1"/>
    </source>
</evidence>
<dbReference type="EMBL" id="PNIK01000085">
    <property type="protein sequence ID" value="PMP66077.1"/>
    <property type="molecule type" value="Genomic_DNA"/>
</dbReference>
<accession>A0A2N7PMF9</accession>
<name>A0A2N7PMF9_9BACT</name>
<evidence type="ECO:0000259" key="1">
    <source>
        <dbReference type="Pfam" id="PF00122"/>
    </source>
</evidence>
<dbReference type="Proteomes" id="UP000235619">
    <property type="component" value="Unassembled WGS sequence"/>
</dbReference>
<feature type="domain" description="P-type ATPase A" evidence="1">
    <location>
        <begin position="2"/>
        <end position="49"/>
    </location>
</feature>
<dbReference type="Proteomes" id="UP000235460">
    <property type="component" value="Unassembled WGS sequence"/>
</dbReference>
<dbReference type="AlphaFoldDB" id="A0A2N7PMF9"/>
<protein>
    <recommendedName>
        <fullName evidence="1">P-type ATPase A domain-containing protein</fullName>
    </recommendedName>
</protein>